<dbReference type="AlphaFoldDB" id="A0A812T7N4"/>
<name>A0A812T7N4_9DINO</name>
<evidence type="ECO:0000313" key="3">
    <source>
        <dbReference type="Proteomes" id="UP000604046"/>
    </source>
</evidence>
<dbReference type="EMBL" id="CAJNDS010002540">
    <property type="protein sequence ID" value="CAE7518436.1"/>
    <property type="molecule type" value="Genomic_DNA"/>
</dbReference>
<evidence type="ECO:0000313" key="2">
    <source>
        <dbReference type="EMBL" id="CAE7518436.1"/>
    </source>
</evidence>
<organism evidence="2 3">
    <name type="scientific">Symbiodinium natans</name>
    <dbReference type="NCBI Taxonomy" id="878477"/>
    <lineage>
        <taxon>Eukaryota</taxon>
        <taxon>Sar</taxon>
        <taxon>Alveolata</taxon>
        <taxon>Dinophyceae</taxon>
        <taxon>Suessiales</taxon>
        <taxon>Symbiodiniaceae</taxon>
        <taxon>Symbiodinium</taxon>
    </lineage>
</organism>
<gene>
    <name evidence="2" type="ORF">SNAT2548_LOCUS29018</name>
</gene>
<comment type="caution">
    <text evidence="2">The sequence shown here is derived from an EMBL/GenBank/DDBJ whole genome shotgun (WGS) entry which is preliminary data.</text>
</comment>
<feature type="region of interest" description="Disordered" evidence="1">
    <location>
        <begin position="100"/>
        <end position="125"/>
    </location>
</feature>
<feature type="compositionally biased region" description="Low complexity" evidence="1">
    <location>
        <begin position="100"/>
        <end position="118"/>
    </location>
</feature>
<keyword evidence="3" id="KW-1185">Reference proteome</keyword>
<protein>
    <submittedName>
        <fullName evidence="2">Uncharacterized protein</fullName>
    </submittedName>
</protein>
<evidence type="ECO:0000256" key="1">
    <source>
        <dbReference type="SAM" id="MobiDB-lite"/>
    </source>
</evidence>
<dbReference type="Proteomes" id="UP000604046">
    <property type="component" value="Unassembled WGS sequence"/>
</dbReference>
<proteinExistence type="predicted"/>
<reference evidence="2" key="1">
    <citation type="submission" date="2021-02" db="EMBL/GenBank/DDBJ databases">
        <authorList>
            <person name="Dougan E. K."/>
            <person name="Rhodes N."/>
            <person name="Thang M."/>
            <person name="Chan C."/>
        </authorList>
    </citation>
    <scope>NUCLEOTIDE SEQUENCE</scope>
</reference>
<accession>A0A812T7N4</accession>
<sequence length="147" mass="15209">MALRGLRSCHEFGVASAKEELKRCRKLAQLAGGLHPDVSPASTKSRGNFVEAEASAVEPFPTLSKAKVVGAKHSWGGVAGVAAGAAGAARASPGLTWIAGTATSTSTTPSQATPGTPSKNYQGQPWKWRIKGPLTISAQKKGKGFRR</sequence>